<dbReference type="Proteomes" id="UP001152607">
    <property type="component" value="Unassembled WGS sequence"/>
</dbReference>
<dbReference type="OrthoDB" id="5958943at2759"/>
<sequence length="328" mass="36189">MLGIVSAGLIHRDNASNGTIYFFDKGGSKKLSGPPVYLWRTSLRKINPDGSDITNVQEYGPPVQTPNEPLGARSFSYDPVGKQFYFASSRNVFRIEFDGTSLTNLVTDTEYLQSVVVHKQKVWYSTFHSGLIKRMNLDGSDVETFLNVSQGLNPIQWASSSARGIAIDDTNNFIYWSSDGGADFALPHRGSIRRAPLQANTTAIEVLAQDIIYPLQMRLSQSGALYWGEANYTTAALRRAYFAPDRVLQPGDTEIETLFSNKTHPELLPYPLTGFALSSNEEKAWITAVDDFTNSGRIIEASLSGGESRIVINNTTLTGLPIGVEYII</sequence>
<comment type="caution">
    <text evidence="1">The sequence shown here is derived from an EMBL/GenBank/DDBJ whole genome shotgun (WGS) entry which is preliminary data.</text>
</comment>
<accession>A0A9W4XP29</accession>
<proteinExistence type="predicted"/>
<dbReference type="AlphaFoldDB" id="A0A9W4XP29"/>
<keyword evidence="2" id="KW-1185">Reference proteome</keyword>
<dbReference type="InterPro" id="IPR011042">
    <property type="entry name" value="6-blade_b-propeller_TolB-like"/>
</dbReference>
<evidence type="ECO:0000313" key="2">
    <source>
        <dbReference type="Proteomes" id="UP001152607"/>
    </source>
</evidence>
<gene>
    <name evidence="1" type="ORF">PDIGIT_LOCUS12256</name>
</gene>
<organism evidence="1 2">
    <name type="scientific">Periconia digitata</name>
    <dbReference type="NCBI Taxonomy" id="1303443"/>
    <lineage>
        <taxon>Eukaryota</taxon>
        <taxon>Fungi</taxon>
        <taxon>Dikarya</taxon>
        <taxon>Ascomycota</taxon>
        <taxon>Pezizomycotina</taxon>
        <taxon>Dothideomycetes</taxon>
        <taxon>Pleosporomycetidae</taxon>
        <taxon>Pleosporales</taxon>
        <taxon>Massarineae</taxon>
        <taxon>Periconiaceae</taxon>
        <taxon>Periconia</taxon>
    </lineage>
</organism>
<dbReference type="Gene3D" id="2.120.10.30">
    <property type="entry name" value="TolB, C-terminal domain"/>
    <property type="match status" value="1"/>
</dbReference>
<dbReference type="EMBL" id="CAOQHR010000009">
    <property type="protein sequence ID" value="CAI6339109.1"/>
    <property type="molecule type" value="Genomic_DNA"/>
</dbReference>
<protein>
    <submittedName>
        <fullName evidence="1">Uncharacterized protein</fullName>
    </submittedName>
</protein>
<evidence type="ECO:0000313" key="1">
    <source>
        <dbReference type="EMBL" id="CAI6339109.1"/>
    </source>
</evidence>
<reference evidence="1" key="1">
    <citation type="submission" date="2023-01" db="EMBL/GenBank/DDBJ databases">
        <authorList>
            <person name="Van Ghelder C."/>
            <person name="Rancurel C."/>
        </authorList>
    </citation>
    <scope>NUCLEOTIDE SEQUENCE</scope>
    <source>
        <strain evidence="1">CNCM I-4278</strain>
    </source>
</reference>
<dbReference type="SUPFAM" id="SSF63829">
    <property type="entry name" value="Calcium-dependent phosphotriesterase"/>
    <property type="match status" value="1"/>
</dbReference>
<name>A0A9W4XP29_9PLEO</name>